<evidence type="ECO:0000313" key="2">
    <source>
        <dbReference type="EMBL" id="EPX78049.1"/>
    </source>
</evidence>
<dbReference type="GO" id="GO:0005524">
    <property type="term" value="F:ATP binding"/>
    <property type="evidence" value="ECO:0007669"/>
    <property type="project" value="InterPro"/>
</dbReference>
<keyword evidence="2" id="KW-0645">Protease</keyword>
<protein>
    <submittedName>
        <fullName evidence="2">Putative ATP-dependent protease La</fullName>
        <ecNumber evidence="2">3.4.21.53</ecNumber>
    </submittedName>
</protein>
<dbReference type="HOGENOM" id="CLU_589104_0_0_5"/>
<dbReference type="Pfam" id="PF00004">
    <property type="entry name" value="AAA"/>
    <property type="match status" value="1"/>
</dbReference>
<dbReference type="STRING" id="1123237.Salmuc_03371"/>
<accession>S9RVP3</accession>
<dbReference type="PANTHER" id="PTHR43718:SF2">
    <property type="entry name" value="LON PROTEASE HOMOLOG, MITOCHONDRIAL"/>
    <property type="match status" value="1"/>
</dbReference>
<dbReference type="InterPro" id="IPR003593">
    <property type="entry name" value="AAA+_ATPase"/>
</dbReference>
<keyword evidence="2" id="KW-0378">Hydrolase</keyword>
<dbReference type="GO" id="GO:0004176">
    <property type="term" value="F:ATP-dependent peptidase activity"/>
    <property type="evidence" value="ECO:0007669"/>
    <property type="project" value="InterPro"/>
</dbReference>
<sequence length="464" mass="50819">MLDFEMCDYGRIPAEDAQPILFDYLCFLDSTLDPADRDSVTSRIPGGEETCAEFMGASDEKLFKLAQGFKQSNKAARLTILWYLSCCGYANAQDQFMQGLHVLHKSYRHSGQSLVKRIRQAIASWEEDMGAWDSILIEDDDRMPTQVPVSTPPPPEGRVVCAAIGDAGSRDGQELERRYRSVLGKSLPMKGILGDVHDMHQALVERFPWARNVVDTVCGQLSLIARGHRDDSHVILPPILIVGAPGSGKTRILHDICELLSLPYCLVPCGGTTDSGGLLPVARGWATNRACGPVQAMLEKKCANPGVILDEIDKASVESKNGSVCGALLSMMNGDGTYYDACLMNNVDLGAVSFLATANSLERIPEALKDRFMVIEMANPDSSHFDKIFEGIAETEARRLGISVADLPELDELEKDELKSILDFPGASIRMVERAFRTLCGDKALGQHLELEQAPFGLGRHMSE</sequence>
<dbReference type="InterPro" id="IPR003959">
    <property type="entry name" value="ATPase_AAA_core"/>
</dbReference>
<dbReference type="GO" id="GO:0016887">
    <property type="term" value="F:ATP hydrolysis activity"/>
    <property type="evidence" value="ECO:0007669"/>
    <property type="project" value="InterPro"/>
</dbReference>
<feature type="domain" description="AAA+ ATPase" evidence="1">
    <location>
        <begin position="235"/>
        <end position="382"/>
    </location>
</feature>
<evidence type="ECO:0000259" key="1">
    <source>
        <dbReference type="SMART" id="SM00382"/>
    </source>
</evidence>
<dbReference type="OrthoDB" id="5297432at2"/>
<dbReference type="Gene3D" id="3.40.50.300">
    <property type="entry name" value="P-loop containing nucleotide triphosphate hydrolases"/>
    <property type="match status" value="1"/>
</dbReference>
<gene>
    <name evidence="2" type="ORF">Salmuc_03371</name>
</gene>
<organism evidence="2 3">
    <name type="scientific">Salipiger mucosus DSM 16094</name>
    <dbReference type="NCBI Taxonomy" id="1123237"/>
    <lineage>
        <taxon>Bacteria</taxon>
        <taxon>Pseudomonadati</taxon>
        <taxon>Pseudomonadota</taxon>
        <taxon>Alphaproteobacteria</taxon>
        <taxon>Rhodobacterales</taxon>
        <taxon>Roseobacteraceae</taxon>
        <taxon>Salipiger</taxon>
    </lineage>
</organism>
<evidence type="ECO:0000313" key="3">
    <source>
        <dbReference type="Proteomes" id="UP000015347"/>
    </source>
</evidence>
<name>S9RVP3_9RHOB</name>
<dbReference type="SUPFAM" id="SSF52540">
    <property type="entry name" value="P-loop containing nucleoside triphosphate hydrolases"/>
    <property type="match status" value="1"/>
</dbReference>
<dbReference type="PANTHER" id="PTHR43718">
    <property type="entry name" value="LON PROTEASE"/>
    <property type="match status" value="1"/>
</dbReference>
<dbReference type="GO" id="GO:0006515">
    <property type="term" value="P:protein quality control for misfolded or incompletely synthesized proteins"/>
    <property type="evidence" value="ECO:0007669"/>
    <property type="project" value="TreeGrafter"/>
</dbReference>
<dbReference type="RefSeq" id="WP_020041745.1">
    <property type="nucleotide sequence ID" value="NZ_KE557281.1"/>
</dbReference>
<dbReference type="GO" id="GO:0004252">
    <property type="term" value="F:serine-type endopeptidase activity"/>
    <property type="evidence" value="ECO:0007669"/>
    <property type="project" value="UniProtKB-EC"/>
</dbReference>
<comment type="caution">
    <text evidence="2">The sequence shown here is derived from an EMBL/GenBank/DDBJ whole genome shotgun (WGS) entry which is preliminary data.</text>
</comment>
<proteinExistence type="predicted"/>
<dbReference type="SMART" id="SM00382">
    <property type="entry name" value="AAA"/>
    <property type="match status" value="1"/>
</dbReference>
<dbReference type="Proteomes" id="UP000015347">
    <property type="component" value="Unassembled WGS sequence"/>
</dbReference>
<dbReference type="eggNOG" id="COG0466">
    <property type="taxonomic scope" value="Bacteria"/>
</dbReference>
<keyword evidence="3" id="KW-1185">Reference proteome</keyword>
<reference evidence="3" key="1">
    <citation type="journal article" date="2014" name="Stand. Genomic Sci.">
        <title>Genome sequence of the exopolysaccharide-producing Salipiger mucosus type strain (DSM 16094(T)), a moderately halophilic member of the Roseobacter clade.</title>
        <authorList>
            <person name="Riedel T."/>
            <person name="Spring S."/>
            <person name="Fiebig A."/>
            <person name="Petersen J."/>
            <person name="Kyrpides N.C."/>
            <person name="Goker M."/>
            <person name="Klenk H.P."/>
        </authorList>
    </citation>
    <scope>NUCLEOTIDE SEQUENCE [LARGE SCALE GENOMIC DNA]</scope>
    <source>
        <strain evidence="3">DSM 16094</strain>
    </source>
</reference>
<dbReference type="EMBL" id="APVH01000042">
    <property type="protein sequence ID" value="EPX78049.1"/>
    <property type="molecule type" value="Genomic_DNA"/>
</dbReference>
<dbReference type="AlphaFoldDB" id="S9RVP3"/>
<dbReference type="InterPro" id="IPR027065">
    <property type="entry name" value="Lon_Prtase"/>
</dbReference>
<dbReference type="EC" id="3.4.21.53" evidence="2"/>
<dbReference type="InterPro" id="IPR027417">
    <property type="entry name" value="P-loop_NTPase"/>
</dbReference>